<dbReference type="PANTHER" id="PTHR47186:SF3">
    <property type="entry name" value="OS09G0267800 PROTEIN"/>
    <property type="match status" value="1"/>
</dbReference>
<protein>
    <submittedName>
        <fullName evidence="3">Uncharacterized protein</fullName>
    </submittedName>
</protein>
<accession>A0AA38T8Z8</accession>
<comment type="caution">
    <text evidence="3">The sequence shown here is derived from an EMBL/GenBank/DDBJ whole genome shotgun (WGS) entry which is preliminary data.</text>
</comment>
<reference evidence="3" key="1">
    <citation type="submission" date="2023-03" db="EMBL/GenBank/DDBJ databases">
        <title>Chromosome-scale reference genome and RAD-based genetic map of yellow starthistle (Centaurea solstitialis) reveal putative structural variation and QTLs associated with invader traits.</title>
        <authorList>
            <person name="Reatini B."/>
            <person name="Cang F.A."/>
            <person name="Jiang Q."/>
            <person name="Mckibben M.T.W."/>
            <person name="Barker M.S."/>
            <person name="Rieseberg L.H."/>
            <person name="Dlugosch K.M."/>
        </authorList>
    </citation>
    <scope>NUCLEOTIDE SEQUENCE</scope>
    <source>
        <strain evidence="3">CAN-66</strain>
        <tissue evidence="3">Leaf</tissue>
    </source>
</reference>
<dbReference type="InterPro" id="IPR056789">
    <property type="entry name" value="LRR_R13L1-DRL21"/>
</dbReference>
<feature type="domain" description="R13L1/DRL21-like LRR repeat region" evidence="2">
    <location>
        <begin position="47"/>
        <end position="156"/>
    </location>
</feature>
<dbReference type="SUPFAM" id="SSF52058">
    <property type="entry name" value="L domain-like"/>
    <property type="match status" value="1"/>
</dbReference>
<sequence>MDSRTFYISMVQSTLEIYEVPESIGPLKHLSNECECLPENNDFPITFLKHLKSLRGKIIYRGWTRCQMQCMHGELIKKVISELELEWSDGLAGSQAKALQKEVLIMLKPRNVTLRKLGIMSYGDIEFPNWVGDPSTCTSIPPLGQLPLLKELSIQGTDGLKVVGPEILGYGLAFNSLKHYVFKIWKLPSTNIENVDFVFPCLQEIHIYNCPKLVEVSLEELPSLKILKLHRSSELGIIFILGLTNELWGGVRQHIGPLEEVRLERLDEIRHLRESEAEASKILVNLRTLEVAYCENLVSSRNKEEDTFGSKITSIKTLKISYCNNMDHCNYPDSIEKLAIHKCISMTSSFSYPTGGGSSSRCSFRNVKKSQKMSLEEETRCLSTQACRCLKPNHSQMAKSGIDC</sequence>
<evidence type="ECO:0000313" key="4">
    <source>
        <dbReference type="Proteomes" id="UP001172457"/>
    </source>
</evidence>
<organism evidence="3 4">
    <name type="scientific">Centaurea solstitialis</name>
    <name type="common">yellow star-thistle</name>
    <dbReference type="NCBI Taxonomy" id="347529"/>
    <lineage>
        <taxon>Eukaryota</taxon>
        <taxon>Viridiplantae</taxon>
        <taxon>Streptophyta</taxon>
        <taxon>Embryophyta</taxon>
        <taxon>Tracheophyta</taxon>
        <taxon>Spermatophyta</taxon>
        <taxon>Magnoliopsida</taxon>
        <taxon>eudicotyledons</taxon>
        <taxon>Gunneridae</taxon>
        <taxon>Pentapetalae</taxon>
        <taxon>asterids</taxon>
        <taxon>campanulids</taxon>
        <taxon>Asterales</taxon>
        <taxon>Asteraceae</taxon>
        <taxon>Carduoideae</taxon>
        <taxon>Cardueae</taxon>
        <taxon>Centaureinae</taxon>
        <taxon>Centaurea</taxon>
    </lineage>
</organism>
<dbReference type="InterPro" id="IPR032675">
    <property type="entry name" value="LRR_dom_sf"/>
</dbReference>
<dbReference type="EMBL" id="JARYMX010000003">
    <property type="protein sequence ID" value="KAJ9556589.1"/>
    <property type="molecule type" value="Genomic_DNA"/>
</dbReference>
<proteinExistence type="predicted"/>
<evidence type="ECO:0000259" key="1">
    <source>
        <dbReference type="Pfam" id="PF23247"/>
    </source>
</evidence>
<feature type="domain" description="Disease resistance protein At4g27190-like leucine-rich repeats" evidence="1">
    <location>
        <begin position="191"/>
        <end position="299"/>
    </location>
</feature>
<name>A0AA38T8Z8_9ASTR</name>
<evidence type="ECO:0000313" key="3">
    <source>
        <dbReference type="EMBL" id="KAJ9556589.1"/>
    </source>
</evidence>
<dbReference type="Pfam" id="PF23247">
    <property type="entry name" value="LRR_RPS2"/>
    <property type="match status" value="1"/>
</dbReference>
<dbReference type="PANTHER" id="PTHR47186">
    <property type="entry name" value="LEUCINE-RICH REPEAT-CONTAINING PROTEIN 57"/>
    <property type="match status" value="1"/>
</dbReference>
<evidence type="ECO:0000259" key="2">
    <source>
        <dbReference type="Pfam" id="PF25019"/>
    </source>
</evidence>
<dbReference type="Pfam" id="PF25019">
    <property type="entry name" value="LRR_R13L1-DRL21"/>
    <property type="match status" value="1"/>
</dbReference>
<gene>
    <name evidence="3" type="ORF">OSB04_011203</name>
</gene>
<dbReference type="AlphaFoldDB" id="A0AA38T8Z8"/>
<keyword evidence="4" id="KW-1185">Reference proteome</keyword>
<dbReference type="Proteomes" id="UP001172457">
    <property type="component" value="Chromosome 3"/>
</dbReference>
<dbReference type="Gene3D" id="3.80.10.10">
    <property type="entry name" value="Ribonuclease Inhibitor"/>
    <property type="match status" value="1"/>
</dbReference>
<dbReference type="InterPro" id="IPR057135">
    <property type="entry name" value="At4g27190-like_LRR"/>
</dbReference>